<accession>A0A7W6P0W2</accession>
<evidence type="ECO:0000313" key="2">
    <source>
        <dbReference type="EMBL" id="MBB4103207.1"/>
    </source>
</evidence>
<dbReference type="AlphaFoldDB" id="A0A7W6P0W2"/>
<keyword evidence="1" id="KW-0472">Membrane</keyword>
<keyword evidence="1" id="KW-1133">Transmembrane helix</keyword>
<evidence type="ECO:0000256" key="1">
    <source>
        <dbReference type="SAM" id="Phobius"/>
    </source>
</evidence>
<gene>
    <name evidence="2" type="ORF">GGQ66_001764</name>
</gene>
<sequence>MAFDHCQACQATAHCRRIANSLSVVMILTSFIATYALIAITPGPNMATAIHVPRTPVDARGVGVLYGLFVIWMSVGCFRKPSGAGSDLQRRGTGFCQALLVALVNPYTAHLIITYISAAEPRRSALPRLESSYRYFWSPVAGFRAWRSASAVGFLRKRICAWGRG</sequence>
<name>A0A7W6P0W2_9HYPH</name>
<proteinExistence type="predicted"/>
<feature type="transmembrane region" description="Helical" evidence="1">
    <location>
        <begin position="61"/>
        <end position="78"/>
    </location>
</feature>
<keyword evidence="1" id="KW-0812">Transmembrane</keyword>
<dbReference type="EMBL" id="JACIDU010000006">
    <property type="protein sequence ID" value="MBB4103207.1"/>
    <property type="molecule type" value="Genomic_DNA"/>
</dbReference>
<dbReference type="RefSeq" id="WP_183791521.1">
    <property type="nucleotide sequence ID" value="NZ_JACIDU010000006.1"/>
</dbReference>
<protein>
    <submittedName>
        <fullName evidence="2">Threonine/homoserine/homoserine lactone efflux protein</fullName>
    </submittedName>
</protein>
<organism evidence="2 3">
    <name type="scientific">Allorhizobium borbori</name>
    <dbReference type="NCBI Taxonomy" id="485907"/>
    <lineage>
        <taxon>Bacteria</taxon>
        <taxon>Pseudomonadati</taxon>
        <taxon>Pseudomonadota</taxon>
        <taxon>Alphaproteobacteria</taxon>
        <taxon>Hyphomicrobiales</taxon>
        <taxon>Rhizobiaceae</taxon>
        <taxon>Rhizobium/Agrobacterium group</taxon>
        <taxon>Allorhizobium</taxon>
    </lineage>
</organism>
<feature type="transmembrane region" description="Helical" evidence="1">
    <location>
        <begin position="21"/>
        <end position="41"/>
    </location>
</feature>
<reference evidence="2 3" key="1">
    <citation type="submission" date="2020-08" db="EMBL/GenBank/DDBJ databases">
        <title>Genomic Encyclopedia of Type Strains, Phase IV (KMG-IV): sequencing the most valuable type-strain genomes for metagenomic binning, comparative biology and taxonomic classification.</title>
        <authorList>
            <person name="Goeker M."/>
        </authorList>
    </citation>
    <scope>NUCLEOTIDE SEQUENCE [LARGE SCALE GENOMIC DNA]</scope>
    <source>
        <strain evidence="2 3">DSM 26385</strain>
    </source>
</reference>
<keyword evidence="3" id="KW-1185">Reference proteome</keyword>
<evidence type="ECO:0000313" key="3">
    <source>
        <dbReference type="Proteomes" id="UP000584824"/>
    </source>
</evidence>
<comment type="caution">
    <text evidence="2">The sequence shown here is derived from an EMBL/GenBank/DDBJ whole genome shotgun (WGS) entry which is preliminary data.</text>
</comment>
<dbReference type="Proteomes" id="UP000584824">
    <property type="component" value="Unassembled WGS sequence"/>
</dbReference>
<feature type="transmembrane region" description="Helical" evidence="1">
    <location>
        <begin position="98"/>
        <end position="116"/>
    </location>
</feature>